<dbReference type="NCBIfam" id="NF033855">
    <property type="entry name" value="tRNA_MNMC2"/>
    <property type="match status" value="1"/>
</dbReference>
<dbReference type="EMBL" id="CP002305">
    <property type="protein sequence ID" value="ADQ18365.1"/>
    <property type="molecule type" value="Genomic_DNA"/>
</dbReference>
<evidence type="ECO:0000313" key="2">
    <source>
        <dbReference type="EMBL" id="ADQ18365.1"/>
    </source>
</evidence>
<dbReference type="OrthoDB" id="9786494at2"/>
<reference evidence="2 3" key="2">
    <citation type="journal article" date="2011" name="Stand. Genomic Sci.">
        <title>Complete genome sequence of Leadbetterella byssophila type strain (4M15).</title>
        <authorList>
            <person name="Abt B."/>
            <person name="Teshima H."/>
            <person name="Lucas S."/>
            <person name="Lapidus A."/>
            <person name="Del Rio T.G."/>
            <person name="Nolan M."/>
            <person name="Tice H."/>
            <person name="Cheng J.F."/>
            <person name="Pitluck S."/>
            <person name="Liolios K."/>
            <person name="Pagani I."/>
            <person name="Ivanova N."/>
            <person name="Mavromatis K."/>
            <person name="Pati A."/>
            <person name="Tapia R."/>
            <person name="Han C."/>
            <person name="Goodwin L."/>
            <person name="Chen A."/>
            <person name="Palaniappan K."/>
            <person name="Land M."/>
            <person name="Hauser L."/>
            <person name="Chang Y.J."/>
            <person name="Jeffries C.D."/>
            <person name="Rohde M."/>
            <person name="Goker M."/>
            <person name="Tindall B.J."/>
            <person name="Detter J.C."/>
            <person name="Woyke T."/>
            <person name="Bristow J."/>
            <person name="Eisen J.A."/>
            <person name="Markowitz V."/>
            <person name="Hugenholtz P."/>
            <person name="Klenk H.P."/>
            <person name="Kyrpides N.C."/>
        </authorList>
    </citation>
    <scope>NUCLEOTIDE SEQUENCE [LARGE SCALE GENOMIC DNA]</scope>
    <source>
        <strain evidence="3">DSM 17132 / JCM 16389 / KACC 11308 / NBRC 106382 / 4M15</strain>
    </source>
</reference>
<feature type="domain" description="MnmC-like methyltransferase" evidence="1">
    <location>
        <begin position="96"/>
        <end position="214"/>
    </location>
</feature>
<dbReference type="GO" id="GO:0004808">
    <property type="term" value="F:tRNA (5-methylaminomethyl-2-thiouridylate)(34)-methyltransferase activity"/>
    <property type="evidence" value="ECO:0007669"/>
    <property type="project" value="InterPro"/>
</dbReference>
<dbReference type="AlphaFoldDB" id="E4RQF7"/>
<organism evidence="2 3">
    <name type="scientific">Leadbetterella byssophila (strain DSM 17132 / JCM 16389 / KACC 11308 / NBRC 106382 / 4M15)</name>
    <dbReference type="NCBI Taxonomy" id="649349"/>
    <lineage>
        <taxon>Bacteria</taxon>
        <taxon>Pseudomonadati</taxon>
        <taxon>Bacteroidota</taxon>
        <taxon>Cytophagia</taxon>
        <taxon>Cytophagales</taxon>
        <taxon>Leadbetterellaceae</taxon>
        <taxon>Leadbetterella</taxon>
    </lineage>
</organism>
<protein>
    <recommendedName>
        <fullName evidence="1">MnmC-like methyltransferase domain-containing protein</fullName>
    </recommendedName>
</protein>
<dbReference type="InterPro" id="IPR047785">
    <property type="entry name" value="tRNA_MNMC2"/>
</dbReference>
<dbReference type="SUPFAM" id="SSF53335">
    <property type="entry name" value="S-adenosyl-L-methionine-dependent methyltransferases"/>
    <property type="match status" value="1"/>
</dbReference>
<accession>E4RQF7</accession>
<proteinExistence type="predicted"/>
<dbReference type="InterPro" id="IPR008471">
    <property type="entry name" value="MnmC-like_methylTransf"/>
</dbReference>
<dbReference type="PANTHER" id="PTHR39963">
    <property type="entry name" value="SLL0983 PROTEIN"/>
    <property type="match status" value="1"/>
</dbReference>
<name>E4RQF7_LEAB4</name>
<dbReference type="Proteomes" id="UP000007435">
    <property type="component" value="Chromosome"/>
</dbReference>
<dbReference type="InterPro" id="IPR029063">
    <property type="entry name" value="SAM-dependent_MTases_sf"/>
</dbReference>
<dbReference type="PANTHER" id="PTHR39963:SF1">
    <property type="entry name" value="MNMC-LIKE METHYLTRANSFERASE DOMAIN-CONTAINING PROTEIN"/>
    <property type="match status" value="1"/>
</dbReference>
<dbReference type="STRING" id="649349.Lbys_2703"/>
<reference key="1">
    <citation type="submission" date="2010-11" db="EMBL/GenBank/DDBJ databases">
        <title>The complete genome of Leadbetterella byssophila DSM 17132.</title>
        <authorList>
            <consortium name="US DOE Joint Genome Institute (JGI-PGF)"/>
            <person name="Lucas S."/>
            <person name="Copeland A."/>
            <person name="Lapidus A."/>
            <person name="Glavina del Rio T."/>
            <person name="Dalin E."/>
            <person name="Tice H."/>
            <person name="Bruce D."/>
            <person name="Goodwin L."/>
            <person name="Pitluck S."/>
            <person name="Kyrpides N."/>
            <person name="Mavromatis K."/>
            <person name="Ivanova N."/>
            <person name="Teshima H."/>
            <person name="Brettin T."/>
            <person name="Detter J.C."/>
            <person name="Han C."/>
            <person name="Tapia R."/>
            <person name="Land M."/>
            <person name="Hauser L."/>
            <person name="Markowitz V."/>
            <person name="Cheng J.-F."/>
            <person name="Hugenholtz P."/>
            <person name="Woyke T."/>
            <person name="Wu D."/>
            <person name="Tindall B."/>
            <person name="Pomrenke H.G."/>
            <person name="Brambilla E."/>
            <person name="Klenk H.-P."/>
            <person name="Eisen J.A."/>
        </authorList>
    </citation>
    <scope>NUCLEOTIDE SEQUENCE [LARGE SCALE GENOMIC DNA]</scope>
    <source>
        <strain>DSM 17132</strain>
    </source>
</reference>
<gene>
    <name evidence="2" type="ordered locus">Lbys_2703</name>
</gene>
<evidence type="ECO:0000313" key="3">
    <source>
        <dbReference type="Proteomes" id="UP000007435"/>
    </source>
</evidence>
<dbReference type="RefSeq" id="WP_013409399.1">
    <property type="nucleotide sequence ID" value="NC_014655.1"/>
</dbReference>
<keyword evidence="3" id="KW-1185">Reference proteome</keyword>
<dbReference type="Pfam" id="PF05430">
    <property type="entry name" value="Methyltransf_30"/>
    <property type="match status" value="1"/>
</dbReference>
<dbReference type="GO" id="GO:0016645">
    <property type="term" value="F:oxidoreductase activity, acting on the CH-NH group of donors"/>
    <property type="evidence" value="ECO:0007669"/>
    <property type="project" value="InterPro"/>
</dbReference>
<sequence>MENRELGIRTTGDGSITFYSDQFDQHYHSIFGARTESERVFIELGYNYIMEHFNDPIQLLEVGFGTGLNAWLTGLAAEKSQRQTEYIGLEAYPIPKAHFDQFPTEIQVYQELAWGEQHTIHPYYSVIKQNVKVQDFLSDRKFHLVYYDAFSPEAQPEMWSEELFQRIADMLEAGGVLSTYCSKGMVQRNLKAVGFEVEKHPGPPHKREVLRAIKK</sequence>
<dbReference type="eggNOG" id="COG4121">
    <property type="taxonomic scope" value="Bacteria"/>
</dbReference>
<evidence type="ECO:0000259" key="1">
    <source>
        <dbReference type="Pfam" id="PF05430"/>
    </source>
</evidence>
<dbReference type="HOGENOM" id="CLU_061971_1_0_10"/>
<dbReference type="KEGG" id="lby:Lbys_2703"/>
<dbReference type="Gene3D" id="3.40.50.150">
    <property type="entry name" value="Vaccinia Virus protein VP39"/>
    <property type="match status" value="1"/>
</dbReference>